<dbReference type="InterPro" id="IPR041698">
    <property type="entry name" value="Methyltransf_25"/>
</dbReference>
<sequence length="276" mass="30447">MLIDETWFALLCESAHRPGVMLNGAPLPAFPPETLQRNTTGKAGAQAIIEAFAFYTHCRAQFARMGRALSPAHSLLDFGCGWGRIARCFIREIPPANIFGIDVTPEFADFCKRAFRSHNFIATPALPPTPIPAERFDFIVAYSVFSHLSPDACHAWMAEFARILTPGGMVAVTTRGRDFFATCENLKGRATDSYSAALAEIFPDFDEARRRYDAGEFVHSNIPGVSGGGAMNASFYGESFISEAYASTAFSKQFELSAFVYEPSSVEQAMLFFRKR</sequence>
<evidence type="ECO:0000313" key="3">
    <source>
        <dbReference type="Proteomes" id="UP000032668"/>
    </source>
</evidence>
<dbReference type="SUPFAM" id="SSF53335">
    <property type="entry name" value="S-adenosyl-L-methionine-dependent methyltransferases"/>
    <property type="match status" value="1"/>
</dbReference>
<dbReference type="Gene3D" id="3.40.50.150">
    <property type="entry name" value="Vaccinia Virus protein VP39"/>
    <property type="match status" value="1"/>
</dbReference>
<dbReference type="GO" id="GO:0008168">
    <property type="term" value="F:methyltransferase activity"/>
    <property type="evidence" value="ECO:0007669"/>
    <property type="project" value="TreeGrafter"/>
</dbReference>
<name>A0A0D6PJQ7_9PROT</name>
<proteinExistence type="predicted"/>
<dbReference type="STRING" id="1120923.SAMN02746095_03651"/>
<dbReference type="RefSeq" id="WP_048880380.1">
    <property type="nucleotide sequence ID" value="NZ_BANC01000134.1"/>
</dbReference>
<dbReference type="InterPro" id="IPR050508">
    <property type="entry name" value="Methyltransf_Superfamily"/>
</dbReference>
<dbReference type="Pfam" id="PF13649">
    <property type="entry name" value="Methyltransf_25"/>
    <property type="match status" value="1"/>
</dbReference>
<organism evidence="2 3">
    <name type="scientific">Acidocella aminolytica 101 = DSM 11237</name>
    <dbReference type="NCBI Taxonomy" id="1120923"/>
    <lineage>
        <taxon>Bacteria</taxon>
        <taxon>Pseudomonadati</taxon>
        <taxon>Pseudomonadota</taxon>
        <taxon>Alphaproteobacteria</taxon>
        <taxon>Acetobacterales</taxon>
        <taxon>Acidocellaceae</taxon>
        <taxon>Acidocella</taxon>
    </lineage>
</organism>
<dbReference type="AlphaFoldDB" id="A0A0D6PJQ7"/>
<dbReference type="CDD" id="cd02440">
    <property type="entry name" value="AdoMet_MTases"/>
    <property type="match status" value="1"/>
</dbReference>
<reference evidence="2 3" key="1">
    <citation type="submission" date="2012-11" db="EMBL/GenBank/DDBJ databases">
        <title>Whole genome sequence of Acidocella aminolytica 101 = DSM 11237.</title>
        <authorList>
            <person name="Azuma Y."/>
            <person name="Higashiura N."/>
            <person name="Hirakawa H."/>
            <person name="Matsushita K."/>
        </authorList>
    </citation>
    <scope>NUCLEOTIDE SEQUENCE [LARGE SCALE GENOMIC DNA]</scope>
    <source>
        <strain evidence="3">101 / DSM 11237</strain>
    </source>
</reference>
<evidence type="ECO:0000313" key="2">
    <source>
        <dbReference type="EMBL" id="GAN81995.1"/>
    </source>
</evidence>
<gene>
    <name evidence="2" type="ORF">Aam_136_003</name>
</gene>
<feature type="domain" description="Methyltransferase" evidence="1">
    <location>
        <begin position="76"/>
        <end position="168"/>
    </location>
</feature>
<dbReference type="Proteomes" id="UP000032668">
    <property type="component" value="Unassembled WGS sequence"/>
</dbReference>
<comment type="caution">
    <text evidence="2">The sequence shown here is derived from an EMBL/GenBank/DDBJ whole genome shotgun (WGS) entry which is preliminary data.</text>
</comment>
<dbReference type="OrthoDB" id="9811589at2"/>
<keyword evidence="3" id="KW-1185">Reference proteome</keyword>
<dbReference type="PANTHER" id="PTHR42912:SF98">
    <property type="entry name" value="UNCHARACTERISED METHYLTRANSFERASE RV1498C"/>
    <property type="match status" value="1"/>
</dbReference>
<protein>
    <recommendedName>
        <fullName evidence="1">Methyltransferase domain-containing protein</fullName>
    </recommendedName>
</protein>
<evidence type="ECO:0000259" key="1">
    <source>
        <dbReference type="Pfam" id="PF13649"/>
    </source>
</evidence>
<dbReference type="InterPro" id="IPR029063">
    <property type="entry name" value="SAM-dependent_MTases_sf"/>
</dbReference>
<dbReference type="EMBL" id="BANC01000134">
    <property type="protein sequence ID" value="GAN81995.1"/>
    <property type="molecule type" value="Genomic_DNA"/>
</dbReference>
<accession>A0A0D6PJQ7</accession>
<dbReference type="PANTHER" id="PTHR42912">
    <property type="entry name" value="METHYLTRANSFERASE"/>
    <property type="match status" value="1"/>
</dbReference>